<dbReference type="Proteomes" id="UP001065549">
    <property type="component" value="Unassembled WGS sequence"/>
</dbReference>
<dbReference type="Gene3D" id="3.40.640.10">
    <property type="entry name" value="Type I PLP-dependent aspartate aminotransferase-like (Major domain)"/>
    <property type="match status" value="1"/>
</dbReference>
<keyword evidence="2 3" id="KW-0663">Pyridoxal phosphate</keyword>
<dbReference type="Gene3D" id="3.90.1150.10">
    <property type="entry name" value="Aspartate Aminotransferase, domain 1"/>
    <property type="match status" value="1"/>
</dbReference>
<dbReference type="NCBIfam" id="NF004718">
    <property type="entry name" value="PRK06062.1"/>
    <property type="match status" value="1"/>
</dbReference>
<accession>A0A9J6QS22</accession>
<dbReference type="GO" id="GO:0005829">
    <property type="term" value="C:cytosol"/>
    <property type="evidence" value="ECO:0007669"/>
    <property type="project" value="TreeGrafter"/>
</dbReference>
<comment type="similarity">
    <text evidence="1 3">Belongs to the class-III pyridoxal-phosphate-dependent aminotransferase family.</text>
</comment>
<protein>
    <submittedName>
        <fullName evidence="4">Aminotransferase class III-fold pyridoxal phosphate-dependent enzyme</fullName>
    </submittedName>
</protein>
<dbReference type="CDD" id="cd00610">
    <property type="entry name" value="OAT_like"/>
    <property type="match status" value="1"/>
</dbReference>
<evidence type="ECO:0000313" key="4">
    <source>
        <dbReference type="EMBL" id="MCU7378773.1"/>
    </source>
</evidence>
<dbReference type="PANTHER" id="PTHR43094:SF1">
    <property type="entry name" value="AMINOTRANSFERASE CLASS-III"/>
    <property type="match status" value="1"/>
</dbReference>
<evidence type="ECO:0000256" key="1">
    <source>
        <dbReference type="ARBA" id="ARBA00008954"/>
    </source>
</evidence>
<dbReference type="GO" id="GO:0008483">
    <property type="term" value="F:transaminase activity"/>
    <property type="evidence" value="ECO:0007669"/>
    <property type="project" value="UniProtKB-KW"/>
</dbReference>
<dbReference type="GO" id="GO:0030170">
    <property type="term" value="F:pyridoxal phosphate binding"/>
    <property type="evidence" value="ECO:0007669"/>
    <property type="project" value="InterPro"/>
</dbReference>
<keyword evidence="4" id="KW-0808">Transferase</keyword>
<dbReference type="RefSeq" id="WP_269478568.1">
    <property type="nucleotide sequence ID" value="NZ_JAOSHN010000004.1"/>
</dbReference>
<dbReference type="InterPro" id="IPR005814">
    <property type="entry name" value="Aminotrans_3"/>
</dbReference>
<dbReference type="SUPFAM" id="SSF53383">
    <property type="entry name" value="PLP-dependent transferases"/>
    <property type="match status" value="1"/>
</dbReference>
<evidence type="ECO:0000256" key="3">
    <source>
        <dbReference type="RuleBase" id="RU003560"/>
    </source>
</evidence>
<dbReference type="AlphaFoldDB" id="A0A9J6QS22"/>
<dbReference type="EMBL" id="JAOSHN010000004">
    <property type="protein sequence ID" value="MCU7378773.1"/>
    <property type="molecule type" value="Genomic_DNA"/>
</dbReference>
<reference evidence="4" key="1">
    <citation type="submission" date="2022-09" db="EMBL/GenBank/DDBJ databases">
        <title>Culturomic study of gut microbiota in children with autism spectrum disorder.</title>
        <authorList>
            <person name="Efimov B.A."/>
            <person name="Chaplin A.V."/>
            <person name="Sokolova S.R."/>
            <person name="Pikina A.P."/>
            <person name="Korzhanova M."/>
            <person name="Belova V."/>
            <person name="Korostin D."/>
        </authorList>
    </citation>
    <scope>NUCLEOTIDE SEQUENCE</scope>
    <source>
        <strain evidence="4">ASD5510</strain>
    </source>
</reference>
<dbReference type="InterPro" id="IPR015421">
    <property type="entry name" value="PyrdxlP-dep_Trfase_major"/>
</dbReference>
<gene>
    <name evidence="4" type="ORF">OBO34_10450</name>
</gene>
<dbReference type="InterPro" id="IPR015424">
    <property type="entry name" value="PyrdxlP-dep_Trfase"/>
</dbReference>
<sequence length="448" mass="49319">MQKRRLKMSAIKEKSLKYNLHSWSAQGNLNPKVITKAEGIYFWDEEGKKYYDMSAQLVNSNLGHGNKAIVNAIKDQAEKIPFIGPGFAIDVRSDAAEAIVEASGLEGAKVFFTNAGAESNENAIKIAKQYTGRWKIFSQYRCYHGSSAGAGMLTGEPRHFANEPGPAGFIKYDGPYAYRAPKACKFETEDDVADFYLELLTNQVKYEGPESVAAIFLETVVGSNGILVPPAKYVTGVRDLCTKYGIMMVCDEVMAGWYRTGTCFAFQNFGIKPDLVTFAKGATCGYVPLGGVIVSEPIAKYFDDHKMMCGLTYSAHPMGCAAAVATINEYKNLNIAENVKKQGKVLGELLEDLNKKHACVGEVRYIGLFSAFELVKDKATKEPIVGFNDDPDGLMAKIVGMLVKEGFWTYSHENMIIVAPPLIITEEELREAMAILDKVLDSVDNMIK</sequence>
<name>A0A9J6QS22_9FIRM</name>
<keyword evidence="5" id="KW-1185">Reference proteome</keyword>
<dbReference type="Pfam" id="PF00202">
    <property type="entry name" value="Aminotran_3"/>
    <property type="match status" value="1"/>
</dbReference>
<comment type="caution">
    <text evidence="4">The sequence shown here is derived from an EMBL/GenBank/DDBJ whole genome shotgun (WGS) entry which is preliminary data.</text>
</comment>
<organism evidence="4 5">
    <name type="scientific">Hominibacterium faecale</name>
    <dbReference type="NCBI Taxonomy" id="2839743"/>
    <lineage>
        <taxon>Bacteria</taxon>
        <taxon>Bacillati</taxon>
        <taxon>Bacillota</taxon>
        <taxon>Clostridia</taxon>
        <taxon>Peptostreptococcales</taxon>
        <taxon>Anaerovoracaceae</taxon>
        <taxon>Hominibacterium</taxon>
    </lineage>
</organism>
<dbReference type="PANTHER" id="PTHR43094">
    <property type="entry name" value="AMINOTRANSFERASE"/>
    <property type="match status" value="1"/>
</dbReference>
<dbReference type="InterPro" id="IPR015422">
    <property type="entry name" value="PyrdxlP-dep_Trfase_small"/>
</dbReference>
<proteinExistence type="inferred from homology"/>
<evidence type="ECO:0000256" key="2">
    <source>
        <dbReference type="ARBA" id="ARBA00022898"/>
    </source>
</evidence>
<evidence type="ECO:0000313" key="5">
    <source>
        <dbReference type="Proteomes" id="UP001065549"/>
    </source>
</evidence>
<keyword evidence="4" id="KW-0032">Aminotransferase</keyword>